<proteinExistence type="predicted"/>
<dbReference type="Proteomes" id="UP001465976">
    <property type="component" value="Unassembled WGS sequence"/>
</dbReference>
<feature type="compositionally biased region" description="Basic and acidic residues" evidence="1">
    <location>
        <begin position="75"/>
        <end position="86"/>
    </location>
</feature>
<reference evidence="2 3" key="1">
    <citation type="submission" date="2024-02" db="EMBL/GenBank/DDBJ databases">
        <title>A draft genome for the cacao thread blight pathogen Marasmius crinis-equi.</title>
        <authorList>
            <person name="Cohen S.P."/>
            <person name="Baruah I.K."/>
            <person name="Amoako-Attah I."/>
            <person name="Bukari Y."/>
            <person name="Meinhardt L.W."/>
            <person name="Bailey B.A."/>
        </authorList>
    </citation>
    <scope>NUCLEOTIDE SEQUENCE [LARGE SCALE GENOMIC DNA]</scope>
    <source>
        <strain evidence="2 3">GH-76</strain>
    </source>
</reference>
<comment type="caution">
    <text evidence="2">The sequence shown here is derived from an EMBL/GenBank/DDBJ whole genome shotgun (WGS) entry which is preliminary data.</text>
</comment>
<name>A0ABR3FCA1_9AGAR</name>
<feature type="compositionally biased region" description="Basic and acidic residues" evidence="1">
    <location>
        <begin position="58"/>
        <end position="69"/>
    </location>
</feature>
<evidence type="ECO:0000313" key="3">
    <source>
        <dbReference type="Proteomes" id="UP001465976"/>
    </source>
</evidence>
<feature type="compositionally biased region" description="Basic residues" evidence="1">
    <location>
        <begin position="87"/>
        <end position="121"/>
    </location>
</feature>
<feature type="compositionally biased region" description="Pro residues" evidence="1">
    <location>
        <begin position="202"/>
        <end position="211"/>
    </location>
</feature>
<evidence type="ECO:0000313" key="2">
    <source>
        <dbReference type="EMBL" id="KAL0572885.1"/>
    </source>
</evidence>
<accession>A0ABR3FCA1</accession>
<feature type="compositionally biased region" description="Basic residues" evidence="1">
    <location>
        <begin position="258"/>
        <end position="270"/>
    </location>
</feature>
<feature type="compositionally biased region" description="Pro residues" evidence="1">
    <location>
        <begin position="240"/>
        <end position="254"/>
    </location>
</feature>
<sequence length="347" mass="39514">MQRFFATLSPFSSSSRDSRRQKKERGRRKDPIIIANPNAMIVVETSRREPTITPYYDGYRERERDELYRSSRSVDVSRHRSNDYDRRHRSRRFSYSRSRSRSRSPSRERSPRHHRDHKKSSRTRDRQSHYYSRPASPSPRHRSDDLRRAASLGPNTNRSRVPQDRPSRNTSIDHPPPIVRAPSSLYTDSDFSSLRDPSPERQAPPLPPLPPFATGGGYPIATPTPHRFSSPPHFYGHSPVPSPNLPPQYGYPPDPRARSRSIHTHTHTHTHTPPTTASLRVARERDRRFSGPPGMDSRSYISDGSSTLVGGGYTGSYASSVPYNTFYAGNTPPASIALKDPEGGYRY</sequence>
<organism evidence="2 3">
    <name type="scientific">Marasmius crinis-equi</name>
    <dbReference type="NCBI Taxonomy" id="585013"/>
    <lineage>
        <taxon>Eukaryota</taxon>
        <taxon>Fungi</taxon>
        <taxon>Dikarya</taxon>
        <taxon>Basidiomycota</taxon>
        <taxon>Agaricomycotina</taxon>
        <taxon>Agaricomycetes</taxon>
        <taxon>Agaricomycetidae</taxon>
        <taxon>Agaricales</taxon>
        <taxon>Marasmiineae</taxon>
        <taxon>Marasmiaceae</taxon>
        <taxon>Marasmius</taxon>
    </lineage>
</organism>
<feature type="compositionally biased region" description="Basic residues" evidence="1">
    <location>
        <begin position="19"/>
        <end position="28"/>
    </location>
</feature>
<feature type="region of interest" description="Disordered" evidence="1">
    <location>
        <begin position="1"/>
        <end position="282"/>
    </location>
</feature>
<keyword evidence="3" id="KW-1185">Reference proteome</keyword>
<evidence type="ECO:0000256" key="1">
    <source>
        <dbReference type="SAM" id="MobiDB-lite"/>
    </source>
</evidence>
<protein>
    <submittedName>
        <fullName evidence="2">Uncharacterized protein</fullName>
    </submittedName>
</protein>
<gene>
    <name evidence="2" type="ORF">V5O48_009079</name>
</gene>
<dbReference type="EMBL" id="JBAHYK010000569">
    <property type="protein sequence ID" value="KAL0572885.1"/>
    <property type="molecule type" value="Genomic_DNA"/>
</dbReference>